<evidence type="ECO:0000313" key="2">
    <source>
        <dbReference type="EMBL" id="PYI13545.1"/>
    </source>
</evidence>
<reference evidence="2 3" key="1">
    <citation type="submission" date="2018-02" db="EMBL/GenBank/DDBJ databases">
        <title>The genomes of Aspergillus section Nigri reveals drivers in fungal speciation.</title>
        <authorList>
            <consortium name="DOE Joint Genome Institute"/>
            <person name="Vesth T.C."/>
            <person name="Nybo J."/>
            <person name="Theobald S."/>
            <person name="Brandl J."/>
            <person name="Frisvad J.C."/>
            <person name="Nielsen K.F."/>
            <person name="Lyhne E.K."/>
            <person name="Kogle M.E."/>
            <person name="Kuo A."/>
            <person name="Riley R."/>
            <person name="Clum A."/>
            <person name="Nolan M."/>
            <person name="Lipzen A."/>
            <person name="Salamov A."/>
            <person name="Henrissat B."/>
            <person name="Wiebenga A."/>
            <person name="De vries R.P."/>
            <person name="Grigoriev I.V."/>
            <person name="Mortensen U.H."/>
            <person name="Andersen M.R."/>
            <person name="Baker S.E."/>
        </authorList>
    </citation>
    <scope>NUCLEOTIDE SEQUENCE [LARGE SCALE GENOMIC DNA]</scope>
    <source>
        <strain evidence="2 3">CBS 115571</strain>
    </source>
</reference>
<gene>
    <name evidence="2" type="ORF">BO99DRAFT_50523</name>
</gene>
<evidence type="ECO:0000313" key="3">
    <source>
        <dbReference type="Proteomes" id="UP000249829"/>
    </source>
</evidence>
<dbReference type="AlphaFoldDB" id="A0A2V5GQY0"/>
<organism evidence="2 3">
    <name type="scientific">Aspergillus violaceofuscus (strain CBS 115571)</name>
    <dbReference type="NCBI Taxonomy" id="1450538"/>
    <lineage>
        <taxon>Eukaryota</taxon>
        <taxon>Fungi</taxon>
        <taxon>Dikarya</taxon>
        <taxon>Ascomycota</taxon>
        <taxon>Pezizomycotina</taxon>
        <taxon>Eurotiomycetes</taxon>
        <taxon>Eurotiomycetidae</taxon>
        <taxon>Eurotiales</taxon>
        <taxon>Aspergillaceae</taxon>
        <taxon>Aspergillus</taxon>
    </lineage>
</organism>
<evidence type="ECO:0000256" key="1">
    <source>
        <dbReference type="SAM" id="Phobius"/>
    </source>
</evidence>
<keyword evidence="1" id="KW-1133">Transmembrane helix</keyword>
<proteinExistence type="predicted"/>
<accession>A0A2V5GQY0</accession>
<feature type="transmembrane region" description="Helical" evidence="1">
    <location>
        <begin position="37"/>
        <end position="54"/>
    </location>
</feature>
<sequence>MLIPRDSTVVFCTLLLCCTPSWIWISAISAPISLPPSGVVFLHLSLVISPYSFASMRHERDSMMFCCASKMIFIFSDRKARSAHRTRAWFKSMCDNCCEHANVYFSFPSRSESM</sequence>
<keyword evidence="1" id="KW-0812">Transmembrane</keyword>
<dbReference type="Proteomes" id="UP000249829">
    <property type="component" value="Unassembled WGS sequence"/>
</dbReference>
<dbReference type="EMBL" id="KZ825239">
    <property type="protein sequence ID" value="PYI13545.1"/>
    <property type="molecule type" value="Genomic_DNA"/>
</dbReference>
<keyword evidence="3" id="KW-1185">Reference proteome</keyword>
<protein>
    <submittedName>
        <fullName evidence="2">Uncharacterized protein</fullName>
    </submittedName>
</protein>
<name>A0A2V5GQY0_ASPV1</name>
<keyword evidence="1" id="KW-0472">Membrane</keyword>